<dbReference type="STRING" id="307972.A0A2G8JX62"/>
<feature type="domain" description="G-patch" evidence="2">
    <location>
        <begin position="211"/>
        <end position="260"/>
    </location>
</feature>
<dbReference type="PANTHER" id="PTHR12323">
    <property type="entry name" value="SR-RELATED CTD ASSOCIATED FACTOR 6"/>
    <property type="match status" value="1"/>
</dbReference>
<feature type="compositionally biased region" description="Basic residues" evidence="1">
    <location>
        <begin position="167"/>
        <end position="188"/>
    </location>
</feature>
<dbReference type="InterPro" id="IPR000467">
    <property type="entry name" value="G_patch_dom"/>
</dbReference>
<organism evidence="3 4">
    <name type="scientific">Stichopus japonicus</name>
    <name type="common">Sea cucumber</name>
    <dbReference type="NCBI Taxonomy" id="307972"/>
    <lineage>
        <taxon>Eukaryota</taxon>
        <taxon>Metazoa</taxon>
        <taxon>Echinodermata</taxon>
        <taxon>Eleutherozoa</taxon>
        <taxon>Echinozoa</taxon>
        <taxon>Holothuroidea</taxon>
        <taxon>Aspidochirotacea</taxon>
        <taxon>Aspidochirotida</taxon>
        <taxon>Stichopodidae</taxon>
        <taxon>Apostichopus</taxon>
    </lineage>
</organism>
<dbReference type="EMBL" id="MRZV01001136">
    <property type="protein sequence ID" value="PIK40310.1"/>
    <property type="molecule type" value="Genomic_DNA"/>
</dbReference>
<name>A0A2G8JX62_STIJA</name>
<dbReference type="GO" id="GO:0048471">
    <property type="term" value="C:perinuclear region of cytoplasm"/>
    <property type="evidence" value="ECO:0007669"/>
    <property type="project" value="TreeGrafter"/>
</dbReference>
<dbReference type="SMART" id="SM00443">
    <property type="entry name" value="G_patch"/>
    <property type="match status" value="1"/>
</dbReference>
<dbReference type="PROSITE" id="PS50174">
    <property type="entry name" value="G_PATCH"/>
    <property type="match status" value="1"/>
</dbReference>
<feature type="compositionally biased region" description="Low complexity" evidence="1">
    <location>
        <begin position="152"/>
        <end position="166"/>
    </location>
</feature>
<evidence type="ECO:0000313" key="4">
    <source>
        <dbReference type="Proteomes" id="UP000230750"/>
    </source>
</evidence>
<protein>
    <submittedName>
        <fullName evidence="3">Putative calcium homeostasis endoplasmic reticulum protein</fullName>
    </submittedName>
</protein>
<accession>A0A2G8JX62</accession>
<dbReference type="Pfam" id="PF25127">
    <property type="entry name" value="DUF7819"/>
    <property type="match status" value="1"/>
</dbReference>
<feature type="region of interest" description="Disordered" evidence="1">
    <location>
        <begin position="89"/>
        <end position="199"/>
    </location>
</feature>
<comment type="caution">
    <text evidence="3">The sequence shown here is derived from an EMBL/GenBank/DDBJ whole genome shotgun (WGS) entry which is preliminary data.</text>
</comment>
<dbReference type="Pfam" id="PF01585">
    <property type="entry name" value="G-patch"/>
    <property type="match status" value="1"/>
</dbReference>
<dbReference type="PANTHER" id="PTHR12323:SF0">
    <property type="entry name" value="CALCIUM HOMEOSTASIS ENDOPLASMIC RETICULUM PROTEIN"/>
    <property type="match status" value="1"/>
</dbReference>
<dbReference type="OrthoDB" id="8883906at2759"/>
<evidence type="ECO:0000259" key="2">
    <source>
        <dbReference type="PROSITE" id="PS50174"/>
    </source>
</evidence>
<feature type="compositionally biased region" description="Basic residues" evidence="1">
    <location>
        <begin position="96"/>
        <end position="127"/>
    </location>
</feature>
<feature type="compositionally biased region" description="Low complexity" evidence="1">
    <location>
        <begin position="128"/>
        <end position="144"/>
    </location>
</feature>
<reference evidence="3 4" key="1">
    <citation type="journal article" date="2017" name="PLoS Biol.">
        <title>The sea cucumber genome provides insights into morphological evolution and visceral regeneration.</title>
        <authorList>
            <person name="Zhang X."/>
            <person name="Sun L."/>
            <person name="Yuan J."/>
            <person name="Sun Y."/>
            <person name="Gao Y."/>
            <person name="Zhang L."/>
            <person name="Li S."/>
            <person name="Dai H."/>
            <person name="Hamel J.F."/>
            <person name="Liu C."/>
            <person name="Yu Y."/>
            <person name="Liu S."/>
            <person name="Lin W."/>
            <person name="Guo K."/>
            <person name="Jin S."/>
            <person name="Xu P."/>
            <person name="Storey K.B."/>
            <person name="Huan P."/>
            <person name="Zhang T."/>
            <person name="Zhou Y."/>
            <person name="Zhang J."/>
            <person name="Lin C."/>
            <person name="Li X."/>
            <person name="Xing L."/>
            <person name="Huo D."/>
            <person name="Sun M."/>
            <person name="Wang L."/>
            <person name="Mercier A."/>
            <person name="Li F."/>
            <person name="Yang H."/>
            <person name="Xiang J."/>
        </authorList>
    </citation>
    <scope>NUCLEOTIDE SEQUENCE [LARGE SCALE GENOMIC DNA]</scope>
    <source>
        <strain evidence="3">Shaxun</strain>
        <tissue evidence="3">Muscle</tissue>
    </source>
</reference>
<evidence type="ECO:0000313" key="3">
    <source>
        <dbReference type="EMBL" id="PIK40310.1"/>
    </source>
</evidence>
<proteinExistence type="predicted"/>
<evidence type="ECO:0000256" key="1">
    <source>
        <dbReference type="SAM" id="MobiDB-lite"/>
    </source>
</evidence>
<dbReference type="GO" id="GO:0003676">
    <property type="term" value="F:nucleic acid binding"/>
    <property type="evidence" value="ECO:0007669"/>
    <property type="project" value="InterPro"/>
</dbReference>
<dbReference type="GO" id="GO:0006874">
    <property type="term" value="P:intracellular calcium ion homeostasis"/>
    <property type="evidence" value="ECO:0007669"/>
    <property type="project" value="TreeGrafter"/>
</dbReference>
<gene>
    <name evidence="3" type="ORF">BSL78_22838</name>
</gene>
<dbReference type="AlphaFoldDB" id="A0A2G8JX62"/>
<dbReference type="InterPro" id="IPR056721">
    <property type="entry name" value="DUF7819"/>
</dbReference>
<dbReference type="Proteomes" id="UP000230750">
    <property type="component" value="Unassembled WGS sequence"/>
</dbReference>
<sequence>MTPLDPLAPYYELPAGLMVTLIKLEDTDYRPLDPDALRLPPPQPPSQRLLEAIEAFYAPPTRENPRNSDGWEQNGLFEFFKVKHKYVTARKERGEHRRSRSRSRGRRRSRSRSKTPPRRRYRSKSRSRSTSPPYQRSSKSPSPSRRQRPRRSISNSPPYQRTSRSQSRSRSRSPARSRSPTQRKRSKSRSPTPDYGVQPFYQMNTETKLGEDNKGHQLMKKMGWSGQGLGAQEQGRVDPVAGGEVREKMDQFKGVGVPVSDPFENFRKSKSYTFNRRGR</sequence>
<keyword evidence="4" id="KW-1185">Reference proteome</keyword>